<feature type="domain" description="Smad anchor for receptor activation-like C-terminal" evidence="1">
    <location>
        <begin position="1"/>
        <end position="324"/>
    </location>
</feature>
<accession>A0A5N5SK53</accession>
<keyword evidence="3" id="KW-1185">Reference proteome</keyword>
<name>A0A5N5SK53_9CRUS</name>
<dbReference type="OrthoDB" id="5872154at2759"/>
<dbReference type="Gene3D" id="3.30.500.40">
    <property type="match status" value="1"/>
</dbReference>
<sequence length="347" mass="38840">MLRLGAEFRYYPCPLVSTRTRKPVYCEIGHTIMNLLVDFRNYTYTVQVIQGFVIHMEDKKTTLLIPRNRYEQIWKALNNSNDHVLALGANFSLHADSHLVTVEDDDGHYTTQAINIHNKPRKVTGASFIVFNGALKSNSGLKAKSSIVEDGLMVQISGEMMSTLRESLRNMKEFDIPCGPSSLSQPDELILIRWVQDDRNFNIGIKSPIDGKSMDGIPSVKIHSGTDYVGSDHLIRWTEVFIIQGEASTSNNDVNISRLAESLARACCMALIPHLALLYDSGPNRLALRVTIHQDNVEYEAGLGGKRLLPLCMNELDAELIPVIHRAAANIADQAIILELLFHIMEQ</sequence>
<evidence type="ECO:0000259" key="1">
    <source>
        <dbReference type="SMART" id="SM01421"/>
    </source>
</evidence>
<reference evidence="2 3" key="1">
    <citation type="journal article" date="2019" name="PLoS Biol.">
        <title>Sex chromosomes control vertical transmission of feminizing Wolbachia symbionts in an isopod.</title>
        <authorList>
            <person name="Becking T."/>
            <person name="Chebbi M.A."/>
            <person name="Giraud I."/>
            <person name="Moumen B."/>
            <person name="Laverre T."/>
            <person name="Caubet Y."/>
            <person name="Peccoud J."/>
            <person name="Gilbert C."/>
            <person name="Cordaux R."/>
        </authorList>
    </citation>
    <scope>NUCLEOTIDE SEQUENCE [LARGE SCALE GENOMIC DNA]</scope>
    <source>
        <strain evidence="2">ANa2</strain>
        <tissue evidence="2">Whole body excluding digestive tract and cuticle</tissue>
    </source>
</reference>
<proteinExistence type="predicted"/>
<dbReference type="GO" id="GO:0031901">
    <property type="term" value="C:early endosome membrane"/>
    <property type="evidence" value="ECO:0007669"/>
    <property type="project" value="TreeGrafter"/>
</dbReference>
<dbReference type="SMART" id="SM01421">
    <property type="entry name" value="DUF3480"/>
    <property type="match status" value="1"/>
</dbReference>
<comment type="caution">
    <text evidence="2">The sequence shown here is derived from an EMBL/GenBank/DDBJ whole genome shotgun (WGS) entry which is preliminary data.</text>
</comment>
<dbReference type="Pfam" id="PF11979">
    <property type="entry name" value="SARA_C"/>
    <property type="match status" value="1"/>
</dbReference>
<dbReference type="InterPro" id="IPR022557">
    <property type="entry name" value="SARA-like_C"/>
</dbReference>
<dbReference type="Proteomes" id="UP000326759">
    <property type="component" value="Unassembled WGS sequence"/>
</dbReference>
<evidence type="ECO:0000313" key="3">
    <source>
        <dbReference type="Proteomes" id="UP000326759"/>
    </source>
</evidence>
<dbReference type="PANTHER" id="PTHR46319:SF3">
    <property type="entry name" value="ZINC FINGER FYVE DOMAIN-CONTAINING PROTEIN"/>
    <property type="match status" value="1"/>
</dbReference>
<dbReference type="AlphaFoldDB" id="A0A5N5SK53"/>
<dbReference type="GO" id="GO:0016197">
    <property type="term" value="P:endosomal transport"/>
    <property type="evidence" value="ECO:0007669"/>
    <property type="project" value="TreeGrafter"/>
</dbReference>
<protein>
    <submittedName>
        <fullName evidence="2">Zinc finger FYVE domain-containing protein 9</fullName>
    </submittedName>
</protein>
<gene>
    <name evidence="2" type="primary">ZFYVE9</name>
    <name evidence="2" type="ORF">Anas_10454</name>
</gene>
<evidence type="ECO:0000313" key="2">
    <source>
        <dbReference type="EMBL" id="KAB7494357.1"/>
    </source>
</evidence>
<organism evidence="2 3">
    <name type="scientific">Armadillidium nasatum</name>
    <dbReference type="NCBI Taxonomy" id="96803"/>
    <lineage>
        <taxon>Eukaryota</taxon>
        <taxon>Metazoa</taxon>
        <taxon>Ecdysozoa</taxon>
        <taxon>Arthropoda</taxon>
        <taxon>Crustacea</taxon>
        <taxon>Multicrustacea</taxon>
        <taxon>Malacostraca</taxon>
        <taxon>Eumalacostraca</taxon>
        <taxon>Peracarida</taxon>
        <taxon>Isopoda</taxon>
        <taxon>Oniscidea</taxon>
        <taxon>Crinocheta</taxon>
        <taxon>Armadillidiidae</taxon>
        <taxon>Armadillidium</taxon>
    </lineage>
</organism>
<dbReference type="Gene3D" id="3.30.1360.220">
    <property type="entry name" value="Domain of unknown function (DUF3480), N-terminal subdomain"/>
    <property type="match status" value="2"/>
</dbReference>
<dbReference type="EMBL" id="SEYY01024156">
    <property type="protein sequence ID" value="KAB7494357.1"/>
    <property type="molecule type" value="Genomic_DNA"/>
</dbReference>
<dbReference type="PANTHER" id="PTHR46319">
    <property type="entry name" value="ZINC FINGER FYVE DOMAIN-CONTAINING PROTEIN"/>
    <property type="match status" value="1"/>
</dbReference>